<keyword evidence="3" id="KW-1185">Reference proteome</keyword>
<accession>A0A168CX41</accession>
<dbReference type="VEuPathDB" id="FungiDB:AAP_00754"/>
<feature type="region of interest" description="Disordered" evidence="1">
    <location>
        <begin position="21"/>
        <end position="61"/>
    </location>
</feature>
<evidence type="ECO:0000313" key="3">
    <source>
        <dbReference type="Proteomes" id="UP000242877"/>
    </source>
</evidence>
<reference evidence="2 3" key="1">
    <citation type="journal article" date="2016" name="Genome Biol. Evol.">
        <title>Divergent and convergent evolution of fungal pathogenicity.</title>
        <authorList>
            <person name="Shang Y."/>
            <person name="Xiao G."/>
            <person name="Zheng P."/>
            <person name="Cen K."/>
            <person name="Zhan S."/>
            <person name="Wang C."/>
        </authorList>
    </citation>
    <scope>NUCLEOTIDE SEQUENCE [LARGE SCALE GENOMIC DNA]</scope>
    <source>
        <strain evidence="2 3">ARSEF 7405</strain>
    </source>
</reference>
<sequence>MSFQSSTEQYGSSSSIVWEDALSSPINTSPRREAPSSPVPQTLAPAQVSSPVDDGSRKPDDISVCDGYSFTSLKQGEMEIADAAEEADFAIVRRRTRKPNITIPEGYKYLDVECYMSRSNPSRPTNGSRQAVSSRCGCPWSAVFSYRDGIWVFKIKNSSHNHARQKGSEIPANRRRHRDVIVKTRAEL</sequence>
<evidence type="ECO:0008006" key="4">
    <source>
        <dbReference type="Google" id="ProtNLM"/>
    </source>
</evidence>
<gene>
    <name evidence="2" type="ORF">AAP_00754</name>
</gene>
<organism evidence="2 3">
    <name type="scientific">Ascosphaera apis ARSEF 7405</name>
    <dbReference type="NCBI Taxonomy" id="392613"/>
    <lineage>
        <taxon>Eukaryota</taxon>
        <taxon>Fungi</taxon>
        <taxon>Dikarya</taxon>
        <taxon>Ascomycota</taxon>
        <taxon>Pezizomycotina</taxon>
        <taxon>Eurotiomycetes</taxon>
        <taxon>Eurotiomycetidae</taxon>
        <taxon>Onygenales</taxon>
        <taxon>Ascosphaeraceae</taxon>
        <taxon>Ascosphaera</taxon>
    </lineage>
</organism>
<name>A0A168CX41_9EURO</name>
<protein>
    <recommendedName>
        <fullName evidence="4">FAR1 domain-containing protein</fullName>
    </recommendedName>
</protein>
<proteinExistence type="predicted"/>
<evidence type="ECO:0000313" key="2">
    <source>
        <dbReference type="EMBL" id="KZZ97111.1"/>
    </source>
</evidence>
<dbReference type="EMBL" id="AZGZ01000002">
    <property type="protein sequence ID" value="KZZ97111.1"/>
    <property type="molecule type" value="Genomic_DNA"/>
</dbReference>
<dbReference type="AlphaFoldDB" id="A0A168CX41"/>
<comment type="caution">
    <text evidence="2">The sequence shown here is derived from an EMBL/GenBank/DDBJ whole genome shotgun (WGS) entry which is preliminary data.</text>
</comment>
<evidence type="ECO:0000256" key="1">
    <source>
        <dbReference type="SAM" id="MobiDB-lite"/>
    </source>
</evidence>
<dbReference type="Proteomes" id="UP000242877">
    <property type="component" value="Unassembled WGS sequence"/>
</dbReference>